<protein>
    <submittedName>
        <fullName evidence="1">Disease resistance protein</fullName>
    </submittedName>
</protein>
<gene>
    <name evidence="1" type="ORF">STAS_19100</name>
</gene>
<evidence type="ECO:0000313" key="1">
    <source>
        <dbReference type="EMBL" id="GER42319.1"/>
    </source>
</evidence>
<comment type="caution">
    <text evidence="1">The sequence shown here is derived from an EMBL/GenBank/DDBJ whole genome shotgun (WGS) entry which is preliminary data.</text>
</comment>
<dbReference type="AlphaFoldDB" id="A0A5A7QAM9"/>
<reference evidence="2" key="1">
    <citation type="journal article" date="2019" name="Curr. Biol.">
        <title>Genome Sequence of Striga asiatica Provides Insight into the Evolution of Plant Parasitism.</title>
        <authorList>
            <person name="Yoshida S."/>
            <person name="Kim S."/>
            <person name="Wafula E.K."/>
            <person name="Tanskanen J."/>
            <person name="Kim Y.M."/>
            <person name="Honaas L."/>
            <person name="Yang Z."/>
            <person name="Spallek T."/>
            <person name="Conn C.E."/>
            <person name="Ichihashi Y."/>
            <person name="Cheong K."/>
            <person name="Cui S."/>
            <person name="Der J.P."/>
            <person name="Gundlach H."/>
            <person name="Jiao Y."/>
            <person name="Hori C."/>
            <person name="Ishida J.K."/>
            <person name="Kasahara H."/>
            <person name="Kiba T."/>
            <person name="Kim M.S."/>
            <person name="Koo N."/>
            <person name="Laohavisit A."/>
            <person name="Lee Y.H."/>
            <person name="Lumba S."/>
            <person name="McCourt P."/>
            <person name="Mortimer J.C."/>
            <person name="Mutuku J.M."/>
            <person name="Nomura T."/>
            <person name="Sasaki-Sekimoto Y."/>
            <person name="Seto Y."/>
            <person name="Wang Y."/>
            <person name="Wakatake T."/>
            <person name="Sakakibara H."/>
            <person name="Demura T."/>
            <person name="Yamaguchi S."/>
            <person name="Yoneyama K."/>
            <person name="Manabe R.I."/>
            <person name="Nelson D.C."/>
            <person name="Schulman A.H."/>
            <person name="Timko M.P."/>
            <person name="dePamphilis C.W."/>
            <person name="Choi D."/>
            <person name="Shirasu K."/>
        </authorList>
    </citation>
    <scope>NUCLEOTIDE SEQUENCE [LARGE SCALE GENOMIC DNA]</scope>
    <source>
        <strain evidence="2">cv. UVA1</strain>
    </source>
</reference>
<dbReference type="Proteomes" id="UP000325081">
    <property type="component" value="Unassembled WGS sequence"/>
</dbReference>
<sequence length="134" mass="14824">MLFETLINSLHTNLILLVQKVCISPPTEVHPRFEIFFPSTPSSCCLQRPLPPNLQSEMREFTVLDVSVATEFAVGVVVVGLFRVWELIEEWLVWVECVGAEEGGGIEVSGNKGCLDFSALCFICGCEEFGLANE</sequence>
<organism evidence="1 2">
    <name type="scientific">Striga asiatica</name>
    <name type="common">Asiatic witchweed</name>
    <name type="synonym">Buchnera asiatica</name>
    <dbReference type="NCBI Taxonomy" id="4170"/>
    <lineage>
        <taxon>Eukaryota</taxon>
        <taxon>Viridiplantae</taxon>
        <taxon>Streptophyta</taxon>
        <taxon>Embryophyta</taxon>
        <taxon>Tracheophyta</taxon>
        <taxon>Spermatophyta</taxon>
        <taxon>Magnoliopsida</taxon>
        <taxon>eudicotyledons</taxon>
        <taxon>Gunneridae</taxon>
        <taxon>Pentapetalae</taxon>
        <taxon>asterids</taxon>
        <taxon>lamiids</taxon>
        <taxon>Lamiales</taxon>
        <taxon>Orobanchaceae</taxon>
        <taxon>Buchnereae</taxon>
        <taxon>Striga</taxon>
    </lineage>
</organism>
<proteinExistence type="predicted"/>
<keyword evidence="2" id="KW-1185">Reference proteome</keyword>
<accession>A0A5A7QAM9</accession>
<name>A0A5A7QAM9_STRAF</name>
<dbReference type="EMBL" id="BKCP01006294">
    <property type="protein sequence ID" value="GER42319.1"/>
    <property type="molecule type" value="Genomic_DNA"/>
</dbReference>
<evidence type="ECO:0000313" key="2">
    <source>
        <dbReference type="Proteomes" id="UP000325081"/>
    </source>
</evidence>